<feature type="transmembrane region" description="Helical" evidence="1">
    <location>
        <begin position="6"/>
        <end position="25"/>
    </location>
</feature>
<name>A0ABT4RN49_9ACTN</name>
<feature type="transmembrane region" description="Helical" evidence="1">
    <location>
        <begin position="157"/>
        <end position="178"/>
    </location>
</feature>
<dbReference type="EMBL" id="JAPCID010000032">
    <property type="protein sequence ID" value="MDA0139995.1"/>
    <property type="molecule type" value="Genomic_DNA"/>
</dbReference>
<dbReference type="Proteomes" id="UP001147700">
    <property type="component" value="Unassembled WGS sequence"/>
</dbReference>
<feature type="transmembrane region" description="Helical" evidence="1">
    <location>
        <begin position="440"/>
        <end position="460"/>
    </location>
</feature>
<evidence type="ECO:0000313" key="2">
    <source>
        <dbReference type="EMBL" id="MDA0139995.1"/>
    </source>
</evidence>
<keyword evidence="1" id="KW-0812">Transmembrane</keyword>
<sequence length="797" mass="83846">MTTFTSWVIAPIILLLMAGAVGLLAERVARTELPDGVLVGLGAWILVLVVLPVFLLGLPGSVAAAVALVLVALGLWFGRRGWLRPVRTPAALAGLLAYVLYLAPVLATGHWTWAGYNFVNDPALNWLMVDRLIDTGDSLSSAPPSTAVSVVNGTLNVSYPLGIHGLLATLNWILPVALPALYQPFIAFLAGVTAMAFTELARARRLPAWAAIAAAVLAVGSGLAYNYALHGGFKEAAVVGCLVTAAAIGRVALDDRLAPGPVALAALPLAAAIAIISTAAAAYAAVFAGVLLVAALGAERGPRVSPRAIVLAAAVAGAVFLVAIAPFLQDTIAFGQTASDQFGAATDDSTAVLGYLVRPLPLYQALGVWLRDDYRYPLEPGTPFEVLTIAALIVAGLLVVAGVFSELRERRWAALLVLVPAVAVALVAEPRLSPYGHAKLLVVLSPMAVFTAALGVWWLLGKVRVAGVLAGLVLVAGLLGSDALAYRTTQLAPTDRFTALEDAVEHTGGGRWLSLEWEEYAKYFGRDIQLNVGPEAYSPEPVALTRPEPIFGRSFDSDQLKPAYVESWDGLLLRRGPETSRPPSNFSRVYGNAYYELWRKDADAPRPLEHLSLGTDQQQAARPSCAAVRSLADRLGPAQRLVAAPARTSAELDPLEVGVPIGWDITAEADDVLIPGGQGRIEGPVDFARGGRYRVWVRGGAERPLTVHLDGKLIGSASGVNTAGSWLGVGEIEVDAGSHVVRLFRPGGSLRPGDSRPGVVGRVVFELVAAEALVTVAPQDVSSLCSGEWDWVERVAA</sequence>
<comment type="caution">
    <text evidence="2">The sequence shown here is derived from an EMBL/GenBank/DDBJ whole genome shotgun (WGS) entry which is preliminary data.</text>
</comment>
<feature type="transmembrane region" description="Helical" evidence="1">
    <location>
        <begin position="185"/>
        <end position="203"/>
    </location>
</feature>
<feature type="transmembrane region" description="Helical" evidence="1">
    <location>
        <begin position="386"/>
        <end position="405"/>
    </location>
</feature>
<feature type="transmembrane region" description="Helical" evidence="1">
    <location>
        <begin position="90"/>
        <end position="113"/>
    </location>
</feature>
<evidence type="ECO:0000256" key="1">
    <source>
        <dbReference type="SAM" id="Phobius"/>
    </source>
</evidence>
<feature type="transmembrane region" description="Helical" evidence="1">
    <location>
        <begin position="265"/>
        <end position="296"/>
    </location>
</feature>
<feature type="transmembrane region" description="Helical" evidence="1">
    <location>
        <begin position="412"/>
        <end position="428"/>
    </location>
</feature>
<feature type="transmembrane region" description="Helical" evidence="1">
    <location>
        <begin position="236"/>
        <end position="253"/>
    </location>
</feature>
<evidence type="ECO:0008006" key="4">
    <source>
        <dbReference type="Google" id="ProtNLM"/>
    </source>
</evidence>
<keyword evidence="3" id="KW-1185">Reference proteome</keyword>
<feature type="transmembrane region" description="Helical" evidence="1">
    <location>
        <begin position="467"/>
        <end position="486"/>
    </location>
</feature>
<dbReference type="RefSeq" id="WP_202955002.1">
    <property type="nucleotide sequence ID" value="NZ_JAPCID010000032.1"/>
</dbReference>
<keyword evidence="1" id="KW-1133">Transmembrane helix</keyword>
<feature type="transmembrane region" description="Helical" evidence="1">
    <location>
        <begin position="37"/>
        <end position="55"/>
    </location>
</feature>
<keyword evidence="1" id="KW-0472">Membrane</keyword>
<gene>
    <name evidence="2" type="ORF">OJ962_21000</name>
</gene>
<feature type="transmembrane region" description="Helical" evidence="1">
    <location>
        <begin position="308"/>
        <end position="328"/>
    </location>
</feature>
<proteinExistence type="predicted"/>
<accession>A0ABT4RN49</accession>
<reference evidence="2" key="1">
    <citation type="submission" date="2022-10" db="EMBL/GenBank/DDBJ databases">
        <title>The WGS of Solirubrobacter sp. CPCC 204708.</title>
        <authorList>
            <person name="Jiang Z."/>
        </authorList>
    </citation>
    <scope>NUCLEOTIDE SEQUENCE</scope>
    <source>
        <strain evidence="2">CPCC 204708</strain>
    </source>
</reference>
<feature type="transmembrane region" description="Helical" evidence="1">
    <location>
        <begin position="61"/>
        <end position="78"/>
    </location>
</feature>
<feature type="transmembrane region" description="Helical" evidence="1">
    <location>
        <begin position="209"/>
        <end position="229"/>
    </location>
</feature>
<organism evidence="2 3">
    <name type="scientific">Solirubrobacter deserti</name>
    <dbReference type="NCBI Taxonomy" id="2282478"/>
    <lineage>
        <taxon>Bacteria</taxon>
        <taxon>Bacillati</taxon>
        <taxon>Actinomycetota</taxon>
        <taxon>Thermoleophilia</taxon>
        <taxon>Solirubrobacterales</taxon>
        <taxon>Solirubrobacteraceae</taxon>
        <taxon>Solirubrobacter</taxon>
    </lineage>
</organism>
<protein>
    <recommendedName>
        <fullName evidence="4">YfhO family protein</fullName>
    </recommendedName>
</protein>
<evidence type="ECO:0000313" key="3">
    <source>
        <dbReference type="Proteomes" id="UP001147700"/>
    </source>
</evidence>